<name>S6VWK1_PSESF</name>
<dbReference type="AlphaFoldDB" id="S6VWK1"/>
<evidence type="ECO:0000313" key="1">
    <source>
        <dbReference type="EMBL" id="EPN58327.1"/>
    </source>
</evidence>
<organism evidence="1 2">
    <name type="scientific">Pseudomonas syringae pv. actinidiae ICMP 18807</name>
    <dbReference type="NCBI Taxonomy" id="1194404"/>
    <lineage>
        <taxon>Bacteria</taxon>
        <taxon>Pseudomonadati</taxon>
        <taxon>Pseudomonadota</taxon>
        <taxon>Gammaproteobacteria</taxon>
        <taxon>Pseudomonadales</taxon>
        <taxon>Pseudomonadaceae</taxon>
        <taxon>Pseudomonas</taxon>
        <taxon>Pseudomonas syringae</taxon>
    </lineage>
</organism>
<dbReference type="EMBL" id="AOKG01000688">
    <property type="protein sequence ID" value="EPN58327.1"/>
    <property type="molecule type" value="Genomic_DNA"/>
</dbReference>
<sequence>MTDNARLLSQHSFIELGARQRARALLDAGSFRELLGPFDRVM</sequence>
<accession>S6VWK1</accession>
<reference evidence="1 2" key="1">
    <citation type="journal article" date="2013" name="PLoS Pathog.">
        <title>Genomic analysis of the Kiwifruit pathogen Pseudomonas syringae pv. actinidiae provides insight into the origins of an emergent plant disease.</title>
        <authorList>
            <person name="McCann H.C."/>
            <person name="Rikkerink E.H."/>
            <person name="Bertels F."/>
            <person name="Fiers M."/>
            <person name="Lu A."/>
            <person name="Rees-George J."/>
            <person name="Andersen M.T."/>
            <person name="Gleave A.P."/>
            <person name="Haubold B."/>
            <person name="Wohlers M.W."/>
            <person name="Guttman D.S."/>
            <person name="Wang P.W."/>
            <person name="Straub C."/>
            <person name="Vanneste J.L."/>
            <person name="Rainey P.B."/>
            <person name="Templeton M.D."/>
        </authorList>
    </citation>
    <scope>NUCLEOTIDE SEQUENCE [LARGE SCALE GENOMIC DNA]</scope>
    <source>
        <strain evidence="1 2">ICMP 18807</strain>
    </source>
</reference>
<protein>
    <submittedName>
        <fullName evidence="1">Malonate decarboxylase subunit beta</fullName>
    </submittedName>
</protein>
<evidence type="ECO:0000313" key="2">
    <source>
        <dbReference type="Proteomes" id="UP000015729"/>
    </source>
</evidence>
<feature type="non-terminal residue" evidence="1">
    <location>
        <position position="42"/>
    </location>
</feature>
<dbReference type="Proteomes" id="UP000015729">
    <property type="component" value="Unassembled WGS sequence"/>
</dbReference>
<comment type="caution">
    <text evidence="1">The sequence shown here is derived from an EMBL/GenBank/DDBJ whole genome shotgun (WGS) entry which is preliminary data.</text>
</comment>
<proteinExistence type="predicted"/>
<gene>
    <name evidence="1" type="ORF">A244_10350</name>
</gene>